<protein>
    <submittedName>
        <fullName evidence="2">Uncharacterized protein</fullName>
    </submittedName>
</protein>
<keyword evidence="1" id="KW-0812">Transmembrane</keyword>
<name>A0A9P1CCK5_9DINO</name>
<sequence length="104" mass="11567">MWFRRECPHNWDHFGGVSFQEKTEEHNGSVTDEVVCSSIMGSSIRSNEAWNAAAEEAEQAGAGYVQETIVLYLGVSVTLMSLAYAFQVAEGLRRGENHVKEAKE</sequence>
<organism evidence="2">
    <name type="scientific">Cladocopium goreaui</name>
    <dbReference type="NCBI Taxonomy" id="2562237"/>
    <lineage>
        <taxon>Eukaryota</taxon>
        <taxon>Sar</taxon>
        <taxon>Alveolata</taxon>
        <taxon>Dinophyceae</taxon>
        <taxon>Suessiales</taxon>
        <taxon>Symbiodiniaceae</taxon>
        <taxon>Cladocopium</taxon>
    </lineage>
</organism>
<dbReference type="EMBL" id="CAMXCT020001291">
    <property type="protein sequence ID" value="CAL1142067.1"/>
    <property type="molecule type" value="Genomic_DNA"/>
</dbReference>
<comment type="caution">
    <text evidence="2">The sequence shown here is derived from an EMBL/GenBank/DDBJ whole genome shotgun (WGS) entry which is preliminary data.</text>
</comment>
<dbReference type="EMBL" id="CAMXCT010001291">
    <property type="protein sequence ID" value="CAI3988692.1"/>
    <property type="molecule type" value="Genomic_DNA"/>
</dbReference>
<gene>
    <name evidence="2" type="ORF">C1SCF055_LOCUS15821</name>
</gene>
<evidence type="ECO:0000256" key="1">
    <source>
        <dbReference type="SAM" id="Phobius"/>
    </source>
</evidence>
<evidence type="ECO:0000313" key="4">
    <source>
        <dbReference type="Proteomes" id="UP001152797"/>
    </source>
</evidence>
<evidence type="ECO:0000313" key="2">
    <source>
        <dbReference type="EMBL" id="CAI3988692.1"/>
    </source>
</evidence>
<keyword evidence="4" id="KW-1185">Reference proteome</keyword>
<reference evidence="3" key="2">
    <citation type="submission" date="2024-04" db="EMBL/GenBank/DDBJ databases">
        <authorList>
            <person name="Chen Y."/>
            <person name="Shah S."/>
            <person name="Dougan E. K."/>
            <person name="Thang M."/>
            <person name="Chan C."/>
        </authorList>
    </citation>
    <scope>NUCLEOTIDE SEQUENCE [LARGE SCALE GENOMIC DNA]</scope>
</reference>
<keyword evidence="1" id="KW-0472">Membrane</keyword>
<proteinExistence type="predicted"/>
<accession>A0A9P1CCK5</accession>
<keyword evidence="1" id="KW-1133">Transmembrane helix</keyword>
<dbReference type="EMBL" id="CAMXCT030001291">
    <property type="protein sequence ID" value="CAL4776004.1"/>
    <property type="molecule type" value="Genomic_DNA"/>
</dbReference>
<evidence type="ECO:0000313" key="3">
    <source>
        <dbReference type="EMBL" id="CAL1142067.1"/>
    </source>
</evidence>
<feature type="transmembrane region" description="Helical" evidence="1">
    <location>
        <begin position="69"/>
        <end position="86"/>
    </location>
</feature>
<dbReference type="Proteomes" id="UP001152797">
    <property type="component" value="Unassembled WGS sequence"/>
</dbReference>
<reference evidence="2" key="1">
    <citation type="submission" date="2022-10" db="EMBL/GenBank/DDBJ databases">
        <authorList>
            <person name="Chen Y."/>
            <person name="Dougan E. K."/>
            <person name="Chan C."/>
            <person name="Rhodes N."/>
            <person name="Thang M."/>
        </authorList>
    </citation>
    <scope>NUCLEOTIDE SEQUENCE</scope>
</reference>
<dbReference type="AlphaFoldDB" id="A0A9P1CCK5"/>